<protein>
    <submittedName>
        <fullName evidence="1">Uncharacterized protein</fullName>
    </submittedName>
</protein>
<proteinExistence type="predicted"/>
<name>A0A645EXH5_9ZZZZ</name>
<reference evidence="1" key="1">
    <citation type="submission" date="2019-08" db="EMBL/GenBank/DDBJ databases">
        <authorList>
            <person name="Kucharzyk K."/>
            <person name="Murdoch R.W."/>
            <person name="Higgins S."/>
            <person name="Loffler F."/>
        </authorList>
    </citation>
    <scope>NUCLEOTIDE SEQUENCE</scope>
</reference>
<gene>
    <name evidence="1" type="ORF">SDC9_154012</name>
</gene>
<comment type="caution">
    <text evidence="1">The sequence shown here is derived from an EMBL/GenBank/DDBJ whole genome shotgun (WGS) entry which is preliminary data.</text>
</comment>
<sequence length="92" mass="10182">MNDHVADGLEILAAGKGRPLGWRFRVDGFDPAPDLPPQTVSFRDTAIPCQLIHDFVHNIFQVRLEVAILFFAADCLQTLGKVCEELLHAVAL</sequence>
<dbReference type="EMBL" id="VSSQ01052698">
    <property type="protein sequence ID" value="MPN06755.1"/>
    <property type="molecule type" value="Genomic_DNA"/>
</dbReference>
<organism evidence="1">
    <name type="scientific">bioreactor metagenome</name>
    <dbReference type="NCBI Taxonomy" id="1076179"/>
    <lineage>
        <taxon>unclassified sequences</taxon>
        <taxon>metagenomes</taxon>
        <taxon>ecological metagenomes</taxon>
    </lineage>
</organism>
<accession>A0A645EXH5</accession>
<dbReference type="AlphaFoldDB" id="A0A645EXH5"/>
<evidence type="ECO:0000313" key="1">
    <source>
        <dbReference type="EMBL" id="MPN06755.1"/>
    </source>
</evidence>